<dbReference type="Proteomes" id="UP001058074">
    <property type="component" value="Unassembled WGS sequence"/>
</dbReference>
<dbReference type="EMBL" id="BROD01000001">
    <property type="protein sequence ID" value="GKX68384.1"/>
    <property type="molecule type" value="Genomic_DNA"/>
</dbReference>
<proteinExistence type="predicted"/>
<gene>
    <name evidence="1" type="ORF">rsdtw13_36420</name>
</gene>
<protein>
    <submittedName>
        <fullName evidence="1">Antibiotic ABC transporter permease</fullName>
    </submittedName>
</protein>
<name>A0ACB5RH11_9CLOT</name>
<reference evidence="1" key="1">
    <citation type="journal article" date="2025" name="Int. J. Syst. Evol. Microbiol.">
        <title>Inconstantimicrobium mannanitabidum sp. nov., a novel member of the family Clostridiaceae isolated from anoxic soil under the treatment of reductive soil disinfestation.</title>
        <authorList>
            <person name="Ueki A."/>
            <person name="Tonouchi A."/>
            <person name="Honma S."/>
            <person name="Kaku N."/>
            <person name="Ueki K."/>
        </authorList>
    </citation>
    <scope>NUCLEOTIDE SEQUENCE</scope>
    <source>
        <strain evidence="1">TW13</strain>
    </source>
</reference>
<evidence type="ECO:0000313" key="2">
    <source>
        <dbReference type="Proteomes" id="UP001058074"/>
    </source>
</evidence>
<evidence type="ECO:0000313" key="1">
    <source>
        <dbReference type="EMBL" id="GKX68384.1"/>
    </source>
</evidence>
<comment type="caution">
    <text evidence="1">The sequence shown here is derived from an EMBL/GenBank/DDBJ whole genome shotgun (WGS) entry which is preliminary data.</text>
</comment>
<keyword evidence="2" id="KW-1185">Reference proteome</keyword>
<accession>A0ACB5RH11</accession>
<sequence length="272" mass="31048">MLTMFRVYWPFAANKIKSSFAYRGRFYLLILGRIFSMFIVFFLWMAIYKNSNGGIIGGFSENEMMLYVFMSYVISGYATIGISDEIGSNIVDGSIAINLTKPLDYRLSLIFKAFGTLVYKFVVPSLFIWIGVEIYRVIYLGIAVTSIVNIALFLLSSLFSFFIYVLFDYLFGMLAFYTTYIFGLNIAKSAVLGILTGQLIPLSFFPEVVQKVFSILPFSSMTYLPVMIYMGKCSKFDTMMIIVRQIVWIIILYYCGTVLWKKATKRLVVLGG</sequence>
<organism evidence="1 2">
    <name type="scientific">Inconstantimicrobium mannanitabidum</name>
    <dbReference type="NCBI Taxonomy" id="1604901"/>
    <lineage>
        <taxon>Bacteria</taxon>
        <taxon>Bacillati</taxon>
        <taxon>Bacillota</taxon>
        <taxon>Clostridia</taxon>
        <taxon>Eubacteriales</taxon>
        <taxon>Clostridiaceae</taxon>
        <taxon>Inconstantimicrobium</taxon>
    </lineage>
</organism>